<sequence>MKQSIKHSSTIPLKVNRYDFTFKLDTGTFNTIISMEDWLKLGLPTIRPSKLEVKCYSGNTLKIKDECVKEEIQRNVEAGIIERVDTSLSAATPIVPVKNQMKFTKLDLSDTYLQVELDEQTKNLVIINIPLGLFRYNRMQFGISNAPEIFQRIIDQVIVGVPNCVSYRDDILLTGANVEEHLRTLEMVFLKRSEFGFRCNPEKYLFFQDEVSYLGGIINKNGKRPDPKRVEAIINMSAPKNVKELEAFIGKVNYYGNLFRIFPTNANY</sequence>
<evidence type="ECO:0000256" key="1">
    <source>
        <dbReference type="ARBA" id="ARBA00022679"/>
    </source>
</evidence>
<dbReference type="PANTHER" id="PTHR37984:SF5">
    <property type="entry name" value="PROTEIN NYNRIN-LIKE"/>
    <property type="match status" value="1"/>
</dbReference>
<keyword evidence="1" id="KW-0808">Transferase</keyword>
<dbReference type="InterPro" id="IPR021109">
    <property type="entry name" value="Peptidase_aspartic_dom_sf"/>
</dbReference>
<proteinExistence type="predicted"/>
<evidence type="ECO:0000313" key="7">
    <source>
        <dbReference type="Proteomes" id="UP000663836"/>
    </source>
</evidence>
<evidence type="ECO:0000256" key="2">
    <source>
        <dbReference type="ARBA" id="ARBA00022695"/>
    </source>
</evidence>
<dbReference type="EMBL" id="CAJOBD010000215">
    <property type="protein sequence ID" value="CAF3615675.1"/>
    <property type="molecule type" value="Genomic_DNA"/>
</dbReference>
<evidence type="ECO:0000313" key="6">
    <source>
        <dbReference type="EMBL" id="CAF3615675.1"/>
    </source>
</evidence>
<feature type="domain" description="Reverse transcriptase" evidence="5">
    <location>
        <begin position="1"/>
        <end position="218"/>
    </location>
</feature>
<comment type="caution">
    <text evidence="6">The sequence shown here is derived from an EMBL/GenBank/DDBJ whole genome shotgun (WGS) entry which is preliminary data.</text>
</comment>
<accession>A0A818P938</accession>
<evidence type="ECO:0000256" key="3">
    <source>
        <dbReference type="ARBA" id="ARBA00022722"/>
    </source>
</evidence>
<dbReference type="InterPro" id="IPR043502">
    <property type="entry name" value="DNA/RNA_pol_sf"/>
</dbReference>
<organism evidence="6 7">
    <name type="scientific">Rotaria sordida</name>
    <dbReference type="NCBI Taxonomy" id="392033"/>
    <lineage>
        <taxon>Eukaryota</taxon>
        <taxon>Metazoa</taxon>
        <taxon>Spiralia</taxon>
        <taxon>Gnathifera</taxon>
        <taxon>Rotifera</taxon>
        <taxon>Eurotatoria</taxon>
        <taxon>Bdelloidea</taxon>
        <taxon>Philodinida</taxon>
        <taxon>Philodinidae</taxon>
        <taxon>Rotaria</taxon>
    </lineage>
</organism>
<keyword evidence="3" id="KW-0540">Nuclease</keyword>
<evidence type="ECO:0000259" key="5">
    <source>
        <dbReference type="PROSITE" id="PS50878"/>
    </source>
</evidence>
<protein>
    <recommendedName>
        <fullName evidence="5">Reverse transcriptase domain-containing protein</fullName>
    </recommendedName>
</protein>
<dbReference type="SUPFAM" id="SSF56672">
    <property type="entry name" value="DNA/RNA polymerases"/>
    <property type="match status" value="1"/>
</dbReference>
<dbReference type="Pfam" id="PF00078">
    <property type="entry name" value="RVT_1"/>
    <property type="match status" value="1"/>
</dbReference>
<dbReference type="GO" id="GO:0016779">
    <property type="term" value="F:nucleotidyltransferase activity"/>
    <property type="evidence" value="ECO:0007669"/>
    <property type="project" value="UniProtKB-KW"/>
</dbReference>
<dbReference type="InterPro" id="IPR043128">
    <property type="entry name" value="Rev_trsase/Diguanyl_cyclase"/>
</dbReference>
<dbReference type="SUPFAM" id="SSF50630">
    <property type="entry name" value="Acid proteases"/>
    <property type="match status" value="1"/>
</dbReference>
<evidence type="ECO:0000256" key="4">
    <source>
        <dbReference type="ARBA" id="ARBA00022759"/>
    </source>
</evidence>
<dbReference type="Gene3D" id="2.40.70.10">
    <property type="entry name" value="Acid Proteases"/>
    <property type="match status" value="1"/>
</dbReference>
<dbReference type="InterPro" id="IPR050951">
    <property type="entry name" value="Retrovirus_Pol_polyprotein"/>
</dbReference>
<dbReference type="PANTHER" id="PTHR37984">
    <property type="entry name" value="PROTEIN CBG26694"/>
    <property type="match status" value="1"/>
</dbReference>
<keyword evidence="4" id="KW-0378">Hydrolase</keyword>
<dbReference type="PROSITE" id="PS50878">
    <property type="entry name" value="RT_POL"/>
    <property type="match status" value="1"/>
</dbReference>
<dbReference type="Gene3D" id="3.30.70.270">
    <property type="match status" value="2"/>
</dbReference>
<dbReference type="Proteomes" id="UP000663836">
    <property type="component" value="Unassembled WGS sequence"/>
</dbReference>
<dbReference type="GO" id="GO:0004519">
    <property type="term" value="F:endonuclease activity"/>
    <property type="evidence" value="ECO:0007669"/>
    <property type="project" value="UniProtKB-KW"/>
</dbReference>
<dbReference type="AlphaFoldDB" id="A0A818P938"/>
<dbReference type="Gene3D" id="3.10.10.10">
    <property type="entry name" value="HIV Type 1 Reverse Transcriptase, subunit A, domain 1"/>
    <property type="match status" value="1"/>
</dbReference>
<name>A0A818P938_9BILA</name>
<reference evidence="6" key="1">
    <citation type="submission" date="2021-02" db="EMBL/GenBank/DDBJ databases">
        <authorList>
            <person name="Nowell W R."/>
        </authorList>
    </citation>
    <scope>NUCLEOTIDE SEQUENCE</scope>
</reference>
<gene>
    <name evidence="6" type="ORF">JBS370_LOCUS4523</name>
</gene>
<keyword evidence="2" id="KW-0548">Nucleotidyltransferase</keyword>
<dbReference type="CDD" id="cd01647">
    <property type="entry name" value="RT_LTR"/>
    <property type="match status" value="1"/>
</dbReference>
<keyword evidence="4" id="KW-0255">Endonuclease</keyword>
<dbReference type="InterPro" id="IPR000477">
    <property type="entry name" value="RT_dom"/>
</dbReference>